<dbReference type="AlphaFoldDB" id="A0A2V3TR94"/>
<dbReference type="Proteomes" id="UP000248021">
    <property type="component" value="Unassembled WGS sequence"/>
</dbReference>
<protein>
    <recommendedName>
        <fullName evidence="3">3'-phosphoadenosine 5'-phosphosulfate sulfotransferase (PAPS reductase)/FAD synthetase</fullName>
    </recommendedName>
</protein>
<name>A0A2V3TR94_9HYPH</name>
<accession>A0A2V3TR94</accession>
<dbReference type="EMBL" id="QJJK01000021">
    <property type="protein sequence ID" value="PXW51120.1"/>
    <property type="molecule type" value="Genomic_DNA"/>
</dbReference>
<dbReference type="RefSeq" id="WP_068184854.1">
    <property type="nucleotide sequence ID" value="NZ_JAHBRY010000004.1"/>
</dbReference>
<evidence type="ECO:0000313" key="1">
    <source>
        <dbReference type="EMBL" id="PXW51120.1"/>
    </source>
</evidence>
<dbReference type="Gene3D" id="3.40.50.620">
    <property type="entry name" value="HUPs"/>
    <property type="match status" value="1"/>
</dbReference>
<evidence type="ECO:0000313" key="2">
    <source>
        <dbReference type="Proteomes" id="UP000248021"/>
    </source>
</evidence>
<keyword evidence="2" id="KW-1185">Reference proteome</keyword>
<organism evidence="1 2">
    <name type="scientific">Chelatococcus asaccharovorans</name>
    <dbReference type="NCBI Taxonomy" id="28210"/>
    <lineage>
        <taxon>Bacteria</taxon>
        <taxon>Pseudomonadati</taxon>
        <taxon>Pseudomonadota</taxon>
        <taxon>Alphaproteobacteria</taxon>
        <taxon>Hyphomicrobiales</taxon>
        <taxon>Chelatococcaceae</taxon>
        <taxon>Chelatococcus</taxon>
    </lineage>
</organism>
<dbReference type="InterPro" id="IPR014729">
    <property type="entry name" value="Rossmann-like_a/b/a_fold"/>
</dbReference>
<comment type="caution">
    <text evidence="1">The sequence shown here is derived from an EMBL/GenBank/DDBJ whole genome shotgun (WGS) entry which is preliminary data.</text>
</comment>
<dbReference type="SUPFAM" id="SSF52402">
    <property type="entry name" value="Adenine nucleotide alpha hydrolases-like"/>
    <property type="match status" value="1"/>
</dbReference>
<proteinExistence type="predicted"/>
<sequence>MLFSPVADREGLQPSPIRLRALSLGAGVQSTTMALLAAHGEIGPMPDCAIFADTGWEPSAVYDHLDWLMSGNVLPFPVHVVSAGNIRDELLAAGAGNRWASIPAFAKTVTPAGALVPVFDEDDDGELVEIGSRRATTETVSIGMIRRQCTTEFKIVPIRRKVRELVDLTRKRSPAYPVVEQWIGISCDEVIRAKPSFEAWQIKRFPLIEKRMSRQDCLAWLRRHGYPEPPKSACIGCPFHDNARWRRMRDHDPEAWADAVAADKALRTGLRGIRGEVFLHRSCVPLDQADLSTAADRGQLDLWPNECEGMCGL</sequence>
<gene>
    <name evidence="1" type="ORF">C7450_12111</name>
</gene>
<dbReference type="OrthoDB" id="7260048at2"/>
<reference evidence="1 2" key="1">
    <citation type="submission" date="2018-05" db="EMBL/GenBank/DDBJ databases">
        <title>Genomic Encyclopedia of Type Strains, Phase IV (KMG-IV): sequencing the most valuable type-strain genomes for metagenomic binning, comparative biology and taxonomic classification.</title>
        <authorList>
            <person name="Goeker M."/>
        </authorList>
    </citation>
    <scope>NUCLEOTIDE SEQUENCE [LARGE SCALE GENOMIC DNA]</scope>
    <source>
        <strain evidence="1 2">DSM 6462</strain>
    </source>
</reference>
<evidence type="ECO:0008006" key="3">
    <source>
        <dbReference type="Google" id="ProtNLM"/>
    </source>
</evidence>